<feature type="compositionally biased region" description="Basic and acidic residues" evidence="1">
    <location>
        <begin position="14"/>
        <end position="23"/>
    </location>
</feature>
<gene>
    <name evidence="2" type="ORF">Aru02nite_40120</name>
</gene>
<feature type="compositionally biased region" description="Low complexity" evidence="1">
    <location>
        <begin position="42"/>
        <end position="67"/>
    </location>
</feature>
<dbReference type="EMBL" id="BOMB01000023">
    <property type="protein sequence ID" value="GID13123.1"/>
    <property type="molecule type" value="Genomic_DNA"/>
</dbReference>
<protein>
    <recommendedName>
        <fullName evidence="4">PAS fold-containing protein</fullName>
    </recommendedName>
</protein>
<name>A0A8J3JBT5_9ACTN</name>
<proteinExistence type="predicted"/>
<dbReference type="InterPro" id="IPR035965">
    <property type="entry name" value="PAS-like_dom_sf"/>
</dbReference>
<dbReference type="Gene3D" id="3.30.450.20">
    <property type="entry name" value="PAS domain"/>
    <property type="match status" value="1"/>
</dbReference>
<feature type="compositionally biased region" description="Polar residues" evidence="1">
    <location>
        <begin position="1"/>
        <end position="11"/>
    </location>
</feature>
<dbReference type="AlphaFoldDB" id="A0A8J3JBT5"/>
<evidence type="ECO:0000313" key="3">
    <source>
        <dbReference type="Proteomes" id="UP000612808"/>
    </source>
</evidence>
<evidence type="ECO:0008006" key="4">
    <source>
        <dbReference type="Google" id="ProtNLM"/>
    </source>
</evidence>
<dbReference type="RefSeq" id="WP_203659840.1">
    <property type="nucleotide sequence ID" value="NZ_BAAAZM010000007.1"/>
</dbReference>
<evidence type="ECO:0000313" key="2">
    <source>
        <dbReference type="EMBL" id="GID13123.1"/>
    </source>
</evidence>
<organism evidence="2 3">
    <name type="scientific">Actinocatenispora rupis</name>
    <dbReference type="NCBI Taxonomy" id="519421"/>
    <lineage>
        <taxon>Bacteria</taxon>
        <taxon>Bacillati</taxon>
        <taxon>Actinomycetota</taxon>
        <taxon>Actinomycetes</taxon>
        <taxon>Micromonosporales</taxon>
        <taxon>Micromonosporaceae</taxon>
        <taxon>Actinocatenispora</taxon>
    </lineage>
</organism>
<evidence type="ECO:0000256" key="1">
    <source>
        <dbReference type="SAM" id="MobiDB-lite"/>
    </source>
</evidence>
<comment type="caution">
    <text evidence="2">The sequence shown here is derived from an EMBL/GenBank/DDBJ whole genome shotgun (WGS) entry which is preliminary data.</text>
</comment>
<dbReference type="SUPFAM" id="SSF55785">
    <property type="entry name" value="PYP-like sensor domain (PAS domain)"/>
    <property type="match status" value="1"/>
</dbReference>
<sequence>MRVDLSLNQPDPSRGVRGDERTGRSSRNADGAATPRGTDSRPPTAAGTVPPTGDTASGRNGAAQNADGADHGGDAAAGEHGGNGARVGPAPLDVALRGWAAMVDAAYDACLVLDRSALVVACSAGALTLLGMPGRDGTIGRGLLDGILYPVDFTAVGHRLADWEVAKLPPLAALTTGGLSRSLIRIRYGHGIRTVDAVATPLRDASELIGSLTFFREI</sequence>
<keyword evidence="3" id="KW-1185">Reference proteome</keyword>
<feature type="region of interest" description="Disordered" evidence="1">
    <location>
        <begin position="1"/>
        <end position="84"/>
    </location>
</feature>
<reference evidence="2" key="1">
    <citation type="submission" date="2021-01" db="EMBL/GenBank/DDBJ databases">
        <title>Whole genome shotgun sequence of Actinocatenispora rupis NBRC 107355.</title>
        <authorList>
            <person name="Komaki H."/>
            <person name="Tamura T."/>
        </authorList>
    </citation>
    <scope>NUCLEOTIDE SEQUENCE</scope>
    <source>
        <strain evidence="2">NBRC 107355</strain>
    </source>
</reference>
<dbReference type="Proteomes" id="UP000612808">
    <property type="component" value="Unassembled WGS sequence"/>
</dbReference>
<accession>A0A8J3JBT5</accession>